<keyword evidence="1" id="KW-0596">Phosphopantetheine</keyword>
<dbReference type="GO" id="GO:0006633">
    <property type="term" value="P:fatty acid biosynthetic process"/>
    <property type="evidence" value="ECO:0007669"/>
    <property type="project" value="InterPro"/>
</dbReference>
<dbReference type="CDD" id="cd00833">
    <property type="entry name" value="PKS"/>
    <property type="match status" value="1"/>
</dbReference>
<dbReference type="InterPro" id="IPR020807">
    <property type="entry name" value="PKS_DH"/>
</dbReference>
<dbReference type="GO" id="GO:0044550">
    <property type="term" value="P:secondary metabolite biosynthetic process"/>
    <property type="evidence" value="ECO:0007669"/>
    <property type="project" value="TreeGrafter"/>
</dbReference>
<dbReference type="SUPFAM" id="SSF55048">
    <property type="entry name" value="Probable ACP-binding domain of malonyl-CoA ACP transacylase"/>
    <property type="match status" value="1"/>
</dbReference>
<evidence type="ECO:0000256" key="1">
    <source>
        <dbReference type="ARBA" id="ARBA00022450"/>
    </source>
</evidence>
<feature type="domain" description="Ketosynthase family 3 (KS3)" evidence="9">
    <location>
        <begin position="5"/>
        <end position="435"/>
    </location>
</feature>
<dbReference type="InterPro" id="IPR013968">
    <property type="entry name" value="PKS_KR"/>
</dbReference>
<dbReference type="EMBL" id="CP055901">
    <property type="protein sequence ID" value="QKX61040.1"/>
    <property type="molecule type" value="Genomic_DNA"/>
</dbReference>
<dbReference type="SUPFAM" id="SSF52777">
    <property type="entry name" value="CoA-dependent acyltransferases"/>
    <property type="match status" value="2"/>
</dbReference>
<dbReference type="CDD" id="cd19532">
    <property type="entry name" value="C_PKS-NRPS"/>
    <property type="match status" value="1"/>
</dbReference>
<evidence type="ECO:0000313" key="11">
    <source>
        <dbReference type="EMBL" id="QKX61040.1"/>
    </source>
</evidence>
<dbReference type="InterPro" id="IPR016039">
    <property type="entry name" value="Thiolase-like"/>
</dbReference>
<dbReference type="Pfam" id="PF08241">
    <property type="entry name" value="Methyltransf_11"/>
    <property type="match status" value="1"/>
</dbReference>
<dbReference type="InterPro" id="IPR001242">
    <property type="entry name" value="Condensation_dom"/>
</dbReference>
<evidence type="ECO:0000256" key="7">
    <source>
        <dbReference type="SAM" id="MobiDB-lite"/>
    </source>
</evidence>
<feature type="compositionally biased region" description="Low complexity" evidence="7">
    <location>
        <begin position="2482"/>
        <end position="2500"/>
    </location>
</feature>
<dbReference type="InterPro" id="IPR036291">
    <property type="entry name" value="NAD(P)-bd_dom_sf"/>
</dbReference>
<dbReference type="SUPFAM" id="SSF47336">
    <property type="entry name" value="ACP-like"/>
    <property type="match status" value="1"/>
</dbReference>
<dbReference type="Pfam" id="PF14765">
    <property type="entry name" value="PS-DH"/>
    <property type="match status" value="1"/>
</dbReference>
<dbReference type="InterPro" id="IPR036736">
    <property type="entry name" value="ACP-like_sf"/>
</dbReference>
<evidence type="ECO:0000256" key="2">
    <source>
        <dbReference type="ARBA" id="ARBA00022553"/>
    </source>
</evidence>
<feature type="active site" description="Proton donor; for dehydratase activity" evidence="6">
    <location>
        <position position="1144"/>
    </location>
</feature>
<dbReference type="Proteomes" id="UP000509510">
    <property type="component" value="Chromosome IV"/>
</dbReference>
<keyword evidence="12" id="KW-1185">Reference proteome</keyword>
<dbReference type="InterPro" id="IPR013216">
    <property type="entry name" value="Methyltransf_11"/>
</dbReference>
<feature type="region of interest" description="N-terminal hotdog fold" evidence="6">
    <location>
        <begin position="939"/>
        <end position="1073"/>
    </location>
</feature>
<dbReference type="Pfam" id="PF00698">
    <property type="entry name" value="Acyl_transf_1"/>
    <property type="match status" value="1"/>
</dbReference>
<dbReference type="SMART" id="SM00822">
    <property type="entry name" value="PKS_KR"/>
    <property type="match status" value="1"/>
</dbReference>
<dbReference type="PROSITE" id="PS00606">
    <property type="entry name" value="KS3_1"/>
    <property type="match status" value="1"/>
</dbReference>
<dbReference type="InterPro" id="IPR001227">
    <property type="entry name" value="Ac_transferase_dom_sf"/>
</dbReference>
<dbReference type="InterPro" id="IPR049552">
    <property type="entry name" value="PKS_DH_N"/>
</dbReference>
<dbReference type="InterPro" id="IPR023213">
    <property type="entry name" value="CAT-like_dom_sf"/>
</dbReference>
<dbReference type="InterPro" id="IPR049551">
    <property type="entry name" value="PKS_DH_C"/>
</dbReference>
<dbReference type="Pfam" id="PF21089">
    <property type="entry name" value="PKS_DH_N"/>
    <property type="match status" value="1"/>
</dbReference>
<feature type="compositionally biased region" description="Polar residues" evidence="7">
    <location>
        <begin position="2501"/>
        <end position="2518"/>
    </location>
</feature>
<dbReference type="KEGG" id="trg:TRUGW13939_08186"/>
<evidence type="ECO:0000256" key="5">
    <source>
        <dbReference type="ARBA" id="ARBA00023268"/>
    </source>
</evidence>
<dbReference type="InterPro" id="IPR016036">
    <property type="entry name" value="Malonyl_transacylase_ACP-bd"/>
</dbReference>
<dbReference type="InterPro" id="IPR032821">
    <property type="entry name" value="PKS_assoc"/>
</dbReference>
<dbReference type="SMART" id="SM00826">
    <property type="entry name" value="PKS_DH"/>
    <property type="match status" value="1"/>
</dbReference>
<evidence type="ECO:0000259" key="10">
    <source>
        <dbReference type="PROSITE" id="PS52019"/>
    </source>
</evidence>
<dbReference type="InterPro" id="IPR049900">
    <property type="entry name" value="PKS_mFAS_DH"/>
</dbReference>
<feature type="active site" description="Proton acceptor; for dehydratase activity" evidence="6">
    <location>
        <position position="971"/>
    </location>
</feature>
<dbReference type="SUPFAM" id="SSF51735">
    <property type="entry name" value="NAD(P)-binding Rossmann-fold domains"/>
    <property type="match status" value="1"/>
</dbReference>
<dbReference type="PROSITE" id="PS52004">
    <property type="entry name" value="KS3_2"/>
    <property type="match status" value="1"/>
</dbReference>
<dbReference type="InterPro" id="IPR006162">
    <property type="entry name" value="Ppantetheine_attach_site"/>
</dbReference>
<keyword evidence="2" id="KW-0597">Phosphoprotein</keyword>
<dbReference type="PROSITE" id="PS50075">
    <property type="entry name" value="CARRIER"/>
    <property type="match status" value="1"/>
</dbReference>
<organism evidence="11 12">
    <name type="scientific">Talaromyces rugulosus</name>
    <name type="common">Penicillium rugulosum</name>
    <dbReference type="NCBI Taxonomy" id="121627"/>
    <lineage>
        <taxon>Eukaryota</taxon>
        <taxon>Fungi</taxon>
        <taxon>Dikarya</taxon>
        <taxon>Ascomycota</taxon>
        <taxon>Pezizomycotina</taxon>
        <taxon>Eurotiomycetes</taxon>
        <taxon>Eurotiomycetidae</taxon>
        <taxon>Eurotiales</taxon>
        <taxon>Trichocomaceae</taxon>
        <taxon>Talaromyces</taxon>
        <taxon>Talaromyces sect. Islandici</taxon>
    </lineage>
</organism>
<dbReference type="CDD" id="cd02440">
    <property type="entry name" value="AdoMet_MTases"/>
    <property type="match status" value="1"/>
</dbReference>
<dbReference type="GO" id="GO:0008757">
    <property type="term" value="F:S-adenosylmethionine-dependent methyltransferase activity"/>
    <property type="evidence" value="ECO:0007669"/>
    <property type="project" value="InterPro"/>
</dbReference>
<dbReference type="SMART" id="SM00825">
    <property type="entry name" value="PKS_KS"/>
    <property type="match status" value="1"/>
</dbReference>
<keyword evidence="3" id="KW-0436">Ligase</keyword>
<protein>
    <submittedName>
        <fullName evidence="11">Uncharacterized protein</fullName>
    </submittedName>
</protein>
<dbReference type="InterPro" id="IPR014043">
    <property type="entry name" value="Acyl_transferase_dom"/>
</dbReference>
<evidence type="ECO:0000259" key="8">
    <source>
        <dbReference type="PROSITE" id="PS50075"/>
    </source>
</evidence>
<dbReference type="SUPFAM" id="SSF53335">
    <property type="entry name" value="S-adenosyl-L-methionine-dependent methyltransferases"/>
    <property type="match status" value="1"/>
</dbReference>
<dbReference type="PANTHER" id="PTHR43775:SF20">
    <property type="entry name" value="HYBRID PKS-NRPS SYNTHETASE APDA"/>
    <property type="match status" value="1"/>
</dbReference>
<dbReference type="Pfam" id="PF02801">
    <property type="entry name" value="Ketoacyl-synt_C"/>
    <property type="match status" value="1"/>
</dbReference>
<dbReference type="InterPro" id="IPR016035">
    <property type="entry name" value="Acyl_Trfase/lysoPLipase"/>
</dbReference>
<dbReference type="Gene3D" id="3.40.47.10">
    <property type="match status" value="1"/>
</dbReference>
<keyword evidence="5" id="KW-0511">Multifunctional enzyme</keyword>
<dbReference type="InterPro" id="IPR014030">
    <property type="entry name" value="Ketoacyl_synth_N"/>
</dbReference>
<dbReference type="Gene3D" id="3.40.366.10">
    <property type="entry name" value="Malonyl-Coenzyme A Acyl Carrier Protein, domain 2"/>
    <property type="match status" value="1"/>
</dbReference>
<dbReference type="PROSITE" id="PS52019">
    <property type="entry name" value="PKS_MFAS_DH"/>
    <property type="match status" value="1"/>
</dbReference>
<dbReference type="GO" id="GO:0004315">
    <property type="term" value="F:3-oxoacyl-[acyl-carrier-protein] synthase activity"/>
    <property type="evidence" value="ECO:0007669"/>
    <property type="project" value="InterPro"/>
</dbReference>
<dbReference type="InterPro" id="IPR029063">
    <property type="entry name" value="SAM-dependent_MTases_sf"/>
</dbReference>
<accession>A0A7H8R3X1</accession>
<dbReference type="PANTHER" id="PTHR43775">
    <property type="entry name" value="FATTY ACID SYNTHASE"/>
    <property type="match status" value="1"/>
</dbReference>
<dbReference type="GO" id="GO:0016874">
    <property type="term" value="F:ligase activity"/>
    <property type="evidence" value="ECO:0007669"/>
    <property type="project" value="UniProtKB-KW"/>
</dbReference>
<feature type="domain" description="Carrier" evidence="8">
    <location>
        <begin position="2387"/>
        <end position="2468"/>
    </location>
</feature>
<dbReference type="Pfam" id="PF08659">
    <property type="entry name" value="KR"/>
    <property type="match status" value="1"/>
</dbReference>
<dbReference type="Pfam" id="PF16197">
    <property type="entry name" value="KAsynt_C_assoc"/>
    <property type="match status" value="1"/>
</dbReference>
<dbReference type="Gene3D" id="3.10.129.110">
    <property type="entry name" value="Polyketide synthase dehydratase"/>
    <property type="match status" value="1"/>
</dbReference>
<feature type="region of interest" description="Disordered" evidence="7">
    <location>
        <begin position="2482"/>
        <end position="2518"/>
    </location>
</feature>
<dbReference type="SMART" id="SM00827">
    <property type="entry name" value="PKS_AT"/>
    <property type="match status" value="1"/>
</dbReference>
<dbReference type="Pfam" id="PF00668">
    <property type="entry name" value="Condensation"/>
    <property type="match status" value="1"/>
</dbReference>
<evidence type="ECO:0000256" key="6">
    <source>
        <dbReference type="PROSITE-ProRule" id="PRU01363"/>
    </source>
</evidence>
<dbReference type="RefSeq" id="XP_035347215.1">
    <property type="nucleotide sequence ID" value="XM_035491322.1"/>
</dbReference>
<keyword evidence="4" id="KW-0808">Transferase</keyword>
<dbReference type="SUPFAM" id="SSF53901">
    <property type="entry name" value="Thiolase-like"/>
    <property type="match status" value="1"/>
</dbReference>
<dbReference type="Gene3D" id="3.40.50.720">
    <property type="entry name" value="NAD(P)-binding Rossmann-like Domain"/>
    <property type="match status" value="1"/>
</dbReference>
<dbReference type="PROSITE" id="PS00012">
    <property type="entry name" value="PHOSPHOPANTETHEINE"/>
    <property type="match status" value="1"/>
</dbReference>
<dbReference type="OrthoDB" id="329835at2759"/>
<name>A0A7H8R3X1_TALRU</name>
<feature type="region of interest" description="C-terminal hotdog fold" evidence="6">
    <location>
        <begin position="1088"/>
        <end position="1238"/>
    </location>
</feature>
<evidence type="ECO:0000256" key="3">
    <source>
        <dbReference type="ARBA" id="ARBA00022598"/>
    </source>
</evidence>
<dbReference type="InterPro" id="IPR042104">
    <property type="entry name" value="PKS_dehydratase_sf"/>
</dbReference>
<dbReference type="InterPro" id="IPR014031">
    <property type="entry name" value="Ketoacyl_synth_C"/>
</dbReference>
<evidence type="ECO:0000256" key="4">
    <source>
        <dbReference type="ARBA" id="ARBA00022679"/>
    </source>
</evidence>
<dbReference type="SUPFAM" id="SSF52151">
    <property type="entry name" value="FabD/lysophospholipase-like"/>
    <property type="match status" value="1"/>
</dbReference>
<dbReference type="InterPro" id="IPR009081">
    <property type="entry name" value="PP-bd_ACP"/>
</dbReference>
<reference evidence="12" key="1">
    <citation type="submission" date="2020-06" db="EMBL/GenBank/DDBJ databases">
        <title>A chromosome-scale genome assembly of Talaromyces rugulosus W13939.</title>
        <authorList>
            <person name="Wang B."/>
            <person name="Guo L."/>
            <person name="Ye K."/>
            <person name="Wang L."/>
        </authorList>
    </citation>
    <scope>NUCLEOTIDE SEQUENCE [LARGE SCALE GENOMIC DNA]</scope>
    <source>
        <strain evidence="12">W13939</strain>
    </source>
</reference>
<evidence type="ECO:0000313" key="12">
    <source>
        <dbReference type="Proteomes" id="UP000509510"/>
    </source>
</evidence>
<gene>
    <name evidence="11" type="ORF">TRUGW13939_08186</name>
</gene>
<feature type="domain" description="PKS/mFAS DH" evidence="10">
    <location>
        <begin position="939"/>
        <end position="1238"/>
    </location>
</feature>
<dbReference type="Gene3D" id="3.40.50.150">
    <property type="entry name" value="Vaccinia Virus protein VP39"/>
    <property type="match status" value="1"/>
</dbReference>
<dbReference type="InterPro" id="IPR020841">
    <property type="entry name" value="PKS_Beta-ketoAc_synthase_dom"/>
</dbReference>
<dbReference type="GO" id="GO:0004312">
    <property type="term" value="F:fatty acid synthase activity"/>
    <property type="evidence" value="ECO:0007669"/>
    <property type="project" value="TreeGrafter"/>
</dbReference>
<sequence length="2976" mass="329517">MASEGQEIAIIGSGCRFPGNANSPSKLWALLRDPTSVASKVPALGGYYHEDALYHGHANVKEAYLLAGDDTHRRFDAAFFGIKPSEANVLDPQVRLLLETIYEALEDGGQPIDSLRGSDTAVYAGQMVNDYELLMYRDHENLGRYHATGTSRTMLSNRVSFFFDWRGPSMTIDTACSSSLVALHNAVQQLQSGHSRVAIVAGSNLIYDVGSFIAETNLQMLSPNGQSRMWDADADGYARGEGVSAVVLKTREAAEADGDHIDCIIRATAVNQDGKTPGQTMPSASAQAQLIRDCYARAGLDLTNTAHHPQYFEAHGTGTPAGDPIEAEAISSAFFPGVSNPSSMFVGSIKTVIGHTEGTAGIAGLLKASLALQNKQIPPNLLFKNLNPRVKPFYDHLHIPTTLTPWPFVASDYPRRASVNSFGFGGTNAHAILESYIPSLQFSLQNQVPSTVYIPFVFSAFSEASLKSYLAIFSAYLRENKTTHDLRDIAYSLDVRRTRHQVVTTISASTADELCDKIEKKLELSRTDPDQRVGIRAMHQTPETRKPRVLGVFTGQGAQWAQMGLELITTSAVAKATLESLQKRLDQLPDADRPTWSLLQELERDSSSSHVMEATFSQPLCTAIQILQINLLRAAGIEFTAVVGHSSGEIAAAYAAGLISEEDAICIAYYRGLSSSLSQGLNKKSGAMMAVGTSSEDAEDLLGYPEFEGRACVAAVNSATSVTISGDREALEELKVVFEDEHKQARFLKVDKAYHSHHMKEYSAKYLESLLASNIQVGPGNQTSWFSSVYESEIKGLDSLKGPYWDDNMVKPVLFMQAVDNACASIGNFDLAIELGPHPALKGPALQTIQERLSQQIPYTGLFTRGVPAITAFSEGLGYCWTHLDQGVVSLQNYDKFISENLSSKLVKGLPTYAWDHENEYWHETRYGRAIRMRPGPVHDLLGHLTPNSTDQDMRWRHFLRLSELKWATGHRLQNLTVFPAAGYIVSVVEAARSLCNDASATLIEILDVDIDSALIFDNDDVSIEIIISLTDITRRGNKAIEANFKYHATSGKDTEPLKLKASGRVQIHLGQPSRTALPPRPQKRANLISISEKKFYESISELGYQYTGQFASLERIERKLGAATGFVSITEPSKYLIHPGALDAAFQSTHLTYAAPDDGASRSIYIPKRIKRLTFNPDLCAHARSKQKALAFDAAQPIELPHANKLCDINLYPEDLDNAMIRVQGLECVPFSRQTIKDDKEAFSNIVWDVLDPDARAIAWDRSKTSSSLELAGLLERVAGFYLRRLDKEVPEDHPSRYEAPYKGLLKYVSNISSQSCTARSQLTQAHWDHDTPEVLAAVCKQYADIIDMKLVFDCGKNLASSVTAEKFPGDVSGLMEEWYSNGSGVKDFTTHLAGILKQMVHRYPQMHILEVGQEVGTATNVILSEIGPRFASYTIAAPTETSFDPDQTLPDTYKTKVIPKVLNLSKNPREQGFTERSFDVVVASLILHQSPELEQSLRNARRLLKPGGHLIVLELRPSLPYFFSVVFGAHSHQWFNAEEGRTSFPAVTLSEWDSLLHKTGFSGIDTSTVEENDIGVPFDIFVSQAMDEKIAFLREPLSTPFPVSSSEPTIQDLLILGGNSSKTATLITQLSSALQGHCGSLRTARSIDSVNVDISPKTIILSLADLDASEFKELDESKWDALKKIVSHTGALVWVTHGRFADDPHANMMLGLLRGAARDNSTLDYLLLDIEESHRIEHNFIAETILRHKAASQWRERESIISYSVESELVLDKTGRLLIPRLIMNERMNDRYNSNWRQIREPARPSFDNIAISTSDSGWDVVLEPLPPCDGVQLRTTHSLLSPIRVASSGCMYVSLSSGKHSGDKIIALSSKNNSVVTPQEELSIPVKVPPGSEARFLWLTAHYLLASSILKGLSQDDQVLIHEPSLEFSTAIAEEASILGVESTFTTTNNDTPDNWVALHPFALEQPMLSRLEDENFSVFVDMTPREETESVADLVATALPAPCRKESLRTLFGNNAWTPKGSHVKEIQTRLLRAVSWASGMLSRSHCEHMTSFAIDGLPETASQLEPFAIVEWDTVPEVSVKVQPVDTLVSFSNKKTYWLVGLTGGLGLSLCEWMVQRGARYFAISSRTPNVEKAWLDEMNKKGVQVKISACDLTNRDQVHGLYSEICEGMPAIAGVAQGAMVLEDVAIQNMTLEQLLRVTKPKVEGSIHLNDLFQENTLDFFVFFSSVSSVVGNHGQANYAAANTFMASLAELRRRRGLAASVMDIGAVFGVGYITRSKNEKLMGKVTMQSGGYVRTSERDFHQLFGEAVLAGKPGSTGPIELVSGVRRISQQEEDRPVWETWPRMSHFIIDHEGHEDTAESSNKAHIPVKVRLAEARNNEEAYGIVWDAFVRKLQSLFQIDITGLTKAELGAMRLDQMGIDSLAAVEIRGWLMKTFEANLPVLKILNGISVGELVDEATEAIPSHLVPNIAGCSVEQTSSQNSDSSQDVPSSSDTAINSPCDSDQGTLSNSEFSSDQEYVTAIDSKATILRSIPVSFTQARFYPSGLFLEDKVGLNHIAWARFTGEVSPEGLQRALHSLTEQHEILRTAFFDQAGKQMQHILDTSPVYVEHKQIQTEDEVTELVVSLQKGYVYNVSRGETMRVILLSRSATENYLILGVHPLVLDATSFQIYLKWLAFHYASPNKIRRVKQFAESSEQRHADYAAGKFEAELQFWRNEFSTPIKPLPLLTLAKVNERPKLKAYENIRSSLTIDVDTKARILEICRRVRVTPFHFYLAVLRVLLLRYTAYGDNSEDVTIAVAENGRGYDAEEMDVIGPLYNLVLVRLLTQQSTRFEDLLETTRNKTYAALSNSKLPYPMLVEELSLQRTAKDYPFVQVFADYRVGQRTTTEFGENNELVMMGFDFKVPYDVFLDTIDVPEGECLHELFLRNDLFGKDEADRLARSYKSLVVAFAKHPAMTLGQDLESGGEE</sequence>
<dbReference type="InterPro" id="IPR018201">
    <property type="entry name" value="Ketoacyl_synth_AS"/>
</dbReference>
<dbReference type="Gene3D" id="3.30.559.10">
    <property type="entry name" value="Chloramphenicol acetyltransferase-like domain"/>
    <property type="match status" value="1"/>
</dbReference>
<dbReference type="Pfam" id="PF23297">
    <property type="entry name" value="ACP_SdgA_C"/>
    <property type="match status" value="1"/>
</dbReference>
<evidence type="ECO:0000259" key="9">
    <source>
        <dbReference type="PROSITE" id="PS52004"/>
    </source>
</evidence>
<proteinExistence type="predicted"/>
<dbReference type="InterPro" id="IPR050091">
    <property type="entry name" value="PKS_NRPS_Biosynth_Enz"/>
</dbReference>
<dbReference type="Gene3D" id="3.30.559.30">
    <property type="entry name" value="Nonribosomal peptide synthetase, condensation domain"/>
    <property type="match status" value="1"/>
</dbReference>
<dbReference type="InterPro" id="IPR057326">
    <property type="entry name" value="KR_dom"/>
</dbReference>
<dbReference type="Pfam" id="PF00109">
    <property type="entry name" value="ketoacyl-synt"/>
    <property type="match status" value="1"/>
</dbReference>
<dbReference type="GeneID" id="55995675"/>